<evidence type="ECO:0000256" key="3">
    <source>
        <dbReference type="ARBA" id="ARBA00023295"/>
    </source>
</evidence>
<feature type="domain" description="Glycoside hydrolase family 5" evidence="5">
    <location>
        <begin position="68"/>
        <end position="354"/>
    </location>
</feature>
<reference evidence="6" key="1">
    <citation type="submission" date="2018-05" db="EMBL/GenBank/DDBJ databases">
        <title>Draft genome of Mucuna pruriens seed.</title>
        <authorList>
            <person name="Nnadi N.E."/>
            <person name="Vos R."/>
            <person name="Hasami M.H."/>
            <person name="Devisetty U.K."/>
            <person name="Aguiy J.C."/>
        </authorList>
    </citation>
    <scope>NUCLEOTIDE SEQUENCE [LARGE SCALE GENOMIC DNA]</scope>
    <source>
        <strain evidence="6">JCA_2017</strain>
    </source>
</reference>
<dbReference type="SUPFAM" id="SSF50370">
    <property type="entry name" value="Ricin B-like lectins"/>
    <property type="match status" value="1"/>
</dbReference>
<comment type="caution">
    <text evidence="6">The sequence shown here is derived from an EMBL/GenBank/DDBJ whole genome shotgun (WGS) entry which is preliminary data.</text>
</comment>
<comment type="similarity">
    <text evidence="1">Belongs to the glycosyl hydrolase 5 (cellulase A) family.</text>
</comment>
<dbReference type="EMBL" id="QJKJ01011377">
    <property type="protein sequence ID" value="RDX71318.1"/>
    <property type="molecule type" value="Genomic_DNA"/>
</dbReference>
<keyword evidence="3" id="KW-0326">Glycosidase</keyword>
<keyword evidence="4" id="KW-0732">Signal</keyword>
<dbReference type="Proteomes" id="UP000257109">
    <property type="component" value="Unassembled WGS sequence"/>
</dbReference>
<dbReference type="InterPro" id="IPR036291">
    <property type="entry name" value="NAD(P)-bd_dom_sf"/>
</dbReference>
<protein>
    <submittedName>
        <fullName evidence="6">(+)-neomenthol dehydrogenase</fullName>
    </submittedName>
</protein>
<sequence length="704" mass="79051">MLGTPLRSVFLLLLVLIFASSKYSNAYPLSTQNRWIIDEATGQRAKLVCGNWAGHLNAMIPEGLDRRPLKDIVAELVNRKFNCIRLTYAIYMWTRYGHVNVNDTFAPFDAPEVLQGIAMNNPSVLNMTHIQVFDTVVHELGAQNVKVLLDNHVSDPKWCCHDDDENGFFHDRHFDPQEWVNGLTLAAKHFNGNHAVVAMSLRNELHGPRQNLHDWYRYMSQGAVAIHKANPNVLVVISGLNYDTELQFLKNKPLKIDLGKKKVFETHLYSWSGIGTLKLKEIWTKQPLNRICADSIKGIDDRAGFLTIGENATPLIFTEFGFDETGSSVEDNRFLTCLQTYLVGRDLDWGLWAFQGSYYVKGDKVQLDESFGVMDVTWHHLRYSNFTDKFQLLQRKNQESKNQLVNAFNLCVLDAEPTSKAPSVHILYHPLSGQCAQVNGKNELEVGSCESKNRWVQLGNETQILLHGTKKCLTAAGEGLPVALSDDCQGKNSFWKPLSLSKLHLATMDQHEKQVCLEKDSNSSRIVTSKCICIEDDSLCLDDPQNQWFQLVVTNVLTNAKYDEVLREFLKDYKEGSLKSKNRPFMVSGCSMAKVGVNAYTRMYAVVTGANKGIGYGICKKLASNGIVVVLTARNEKRGLEAVERLKEFGLSDFLVFHQLDVTDPPSVATLAQFIKTRFGKLDILVNNAGVAGGIVNGEDVLRK</sequence>
<dbReference type="GO" id="GO:0000272">
    <property type="term" value="P:polysaccharide catabolic process"/>
    <property type="evidence" value="ECO:0007669"/>
    <property type="project" value="InterPro"/>
</dbReference>
<dbReference type="InterPro" id="IPR002347">
    <property type="entry name" value="SDR_fam"/>
</dbReference>
<evidence type="ECO:0000313" key="6">
    <source>
        <dbReference type="EMBL" id="RDX71318.1"/>
    </source>
</evidence>
<gene>
    <name evidence="6" type="primary">SDR1</name>
    <name evidence="6" type="ORF">CR513_49351</name>
</gene>
<dbReference type="PRINTS" id="PR00081">
    <property type="entry name" value="GDHRDH"/>
</dbReference>
<dbReference type="PANTHER" id="PTHR31263">
    <property type="entry name" value="CELLULASE FAMILY PROTEIN (AFU_ORTHOLOGUE AFUA_5G14560)"/>
    <property type="match status" value="1"/>
</dbReference>
<dbReference type="SUPFAM" id="SSF51445">
    <property type="entry name" value="(Trans)glycosidases"/>
    <property type="match status" value="1"/>
</dbReference>
<dbReference type="Pfam" id="PF00150">
    <property type="entry name" value="Cellulase"/>
    <property type="match status" value="1"/>
</dbReference>
<feature type="chain" id="PRO_5016563338" evidence="4">
    <location>
        <begin position="27"/>
        <end position="704"/>
    </location>
</feature>
<feature type="non-terminal residue" evidence="6">
    <location>
        <position position="704"/>
    </location>
</feature>
<evidence type="ECO:0000256" key="2">
    <source>
        <dbReference type="ARBA" id="ARBA00022801"/>
    </source>
</evidence>
<dbReference type="Gene3D" id="3.20.20.80">
    <property type="entry name" value="Glycosidases"/>
    <property type="match status" value="1"/>
</dbReference>
<accession>A0A371EZ60</accession>
<evidence type="ECO:0000256" key="4">
    <source>
        <dbReference type="SAM" id="SignalP"/>
    </source>
</evidence>
<evidence type="ECO:0000313" key="7">
    <source>
        <dbReference type="Proteomes" id="UP000257109"/>
    </source>
</evidence>
<dbReference type="Pfam" id="PF00106">
    <property type="entry name" value="adh_short"/>
    <property type="match status" value="1"/>
</dbReference>
<dbReference type="InterPro" id="IPR001547">
    <property type="entry name" value="Glyco_hydro_5"/>
</dbReference>
<dbReference type="STRING" id="157652.A0A371EZ60"/>
<feature type="signal peptide" evidence="4">
    <location>
        <begin position="1"/>
        <end position="26"/>
    </location>
</feature>
<dbReference type="OrthoDB" id="442731at2759"/>
<evidence type="ECO:0000259" key="5">
    <source>
        <dbReference type="Pfam" id="PF00150"/>
    </source>
</evidence>
<dbReference type="InterPro" id="IPR035992">
    <property type="entry name" value="Ricin_B-like_lectins"/>
</dbReference>
<keyword evidence="2" id="KW-0378">Hydrolase</keyword>
<proteinExistence type="inferred from homology"/>
<name>A0A371EZ60_MUCPR</name>
<organism evidence="6 7">
    <name type="scientific">Mucuna pruriens</name>
    <name type="common">Velvet bean</name>
    <name type="synonym">Dolichos pruriens</name>
    <dbReference type="NCBI Taxonomy" id="157652"/>
    <lineage>
        <taxon>Eukaryota</taxon>
        <taxon>Viridiplantae</taxon>
        <taxon>Streptophyta</taxon>
        <taxon>Embryophyta</taxon>
        <taxon>Tracheophyta</taxon>
        <taxon>Spermatophyta</taxon>
        <taxon>Magnoliopsida</taxon>
        <taxon>eudicotyledons</taxon>
        <taxon>Gunneridae</taxon>
        <taxon>Pentapetalae</taxon>
        <taxon>rosids</taxon>
        <taxon>fabids</taxon>
        <taxon>Fabales</taxon>
        <taxon>Fabaceae</taxon>
        <taxon>Papilionoideae</taxon>
        <taxon>50 kb inversion clade</taxon>
        <taxon>NPAAA clade</taxon>
        <taxon>indigoferoid/millettioid clade</taxon>
        <taxon>Phaseoleae</taxon>
        <taxon>Mucuna</taxon>
    </lineage>
</organism>
<evidence type="ECO:0000256" key="1">
    <source>
        <dbReference type="ARBA" id="ARBA00005641"/>
    </source>
</evidence>
<dbReference type="AlphaFoldDB" id="A0A371EZ60"/>
<keyword evidence="7" id="KW-1185">Reference proteome</keyword>
<dbReference type="GO" id="GO:0004553">
    <property type="term" value="F:hydrolase activity, hydrolyzing O-glycosyl compounds"/>
    <property type="evidence" value="ECO:0007669"/>
    <property type="project" value="InterPro"/>
</dbReference>
<feature type="non-terminal residue" evidence="6">
    <location>
        <position position="1"/>
    </location>
</feature>
<dbReference type="SUPFAM" id="SSF51735">
    <property type="entry name" value="NAD(P)-binding Rossmann-fold domains"/>
    <property type="match status" value="1"/>
</dbReference>
<dbReference type="Gene3D" id="3.40.50.720">
    <property type="entry name" value="NAD(P)-binding Rossmann-like Domain"/>
    <property type="match status" value="2"/>
</dbReference>
<dbReference type="InterPro" id="IPR017853">
    <property type="entry name" value="GH"/>
</dbReference>
<dbReference type="PANTHER" id="PTHR31263:SF50">
    <property type="entry name" value="HYDROLYZING O-GLYCOSYL COMPOUNDS HYDROLASE"/>
    <property type="match status" value="1"/>
</dbReference>